<accession>A0AAW0CTL8</accession>
<sequence>MPNSYQINLEQVYEAFPQVYHGGHYAGRMWTRVKVIDLRDFPGNRTFLKTISLSTPDGFGKLLRSVPLPIHLRDNLPAERAHVSSKQAAKRLHAAAAEPNPSSLSSSKDTCMHQEKPTL</sequence>
<feature type="compositionally biased region" description="Polar residues" evidence="1">
    <location>
        <begin position="100"/>
        <end position="109"/>
    </location>
</feature>
<evidence type="ECO:0000313" key="2">
    <source>
        <dbReference type="EMBL" id="KAK7043201.1"/>
    </source>
</evidence>
<dbReference type="AlphaFoldDB" id="A0AAW0CTL8"/>
<dbReference type="Proteomes" id="UP001383192">
    <property type="component" value="Unassembled WGS sequence"/>
</dbReference>
<feature type="compositionally biased region" description="Basic and acidic residues" evidence="1">
    <location>
        <begin position="110"/>
        <end position="119"/>
    </location>
</feature>
<dbReference type="EMBL" id="JAYKXP010000029">
    <property type="protein sequence ID" value="KAK7043201.1"/>
    <property type="molecule type" value="Genomic_DNA"/>
</dbReference>
<proteinExistence type="predicted"/>
<gene>
    <name evidence="2" type="ORF">VNI00_008555</name>
</gene>
<name>A0AAW0CTL8_9AGAR</name>
<protein>
    <submittedName>
        <fullName evidence="2">Uncharacterized protein</fullName>
    </submittedName>
</protein>
<evidence type="ECO:0000313" key="3">
    <source>
        <dbReference type="Proteomes" id="UP001383192"/>
    </source>
</evidence>
<organism evidence="2 3">
    <name type="scientific">Paramarasmius palmivorus</name>
    <dbReference type="NCBI Taxonomy" id="297713"/>
    <lineage>
        <taxon>Eukaryota</taxon>
        <taxon>Fungi</taxon>
        <taxon>Dikarya</taxon>
        <taxon>Basidiomycota</taxon>
        <taxon>Agaricomycotina</taxon>
        <taxon>Agaricomycetes</taxon>
        <taxon>Agaricomycetidae</taxon>
        <taxon>Agaricales</taxon>
        <taxon>Marasmiineae</taxon>
        <taxon>Marasmiaceae</taxon>
        <taxon>Paramarasmius</taxon>
    </lineage>
</organism>
<feature type="region of interest" description="Disordered" evidence="1">
    <location>
        <begin position="81"/>
        <end position="119"/>
    </location>
</feature>
<reference evidence="2 3" key="1">
    <citation type="submission" date="2024-01" db="EMBL/GenBank/DDBJ databases">
        <title>A draft genome for a cacao thread blight-causing isolate of Paramarasmius palmivorus.</title>
        <authorList>
            <person name="Baruah I.K."/>
            <person name="Bukari Y."/>
            <person name="Amoako-Attah I."/>
            <person name="Meinhardt L.W."/>
            <person name="Bailey B.A."/>
            <person name="Cohen S.P."/>
        </authorList>
    </citation>
    <scope>NUCLEOTIDE SEQUENCE [LARGE SCALE GENOMIC DNA]</scope>
    <source>
        <strain evidence="2 3">GH-12</strain>
    </source>
</reference>
<comment type="caution">
    <text evidence="2">The sequence shown here is derived from an EMBL/GenBank/DDBJ whole genome shotgun (WGS) entry which is preliminary data.</text>
</comment>
<evidence type="ECO:0000256" key="1">
    <source>
        <dbReference type="SAM" id="MobiDB-lite"/>
    </source>
</evidence>
<keyword evidence="3" id="KW-1185">Reference proteome</keyword>